<dbReference type="InterPro" id="IPR058245">
    <property type="entry name" value="NreC/VraR/RcsB-like_REC"/>
</dbReference>
<dbReference type="PANTHER" id="PTHR45566:SF2">
    <property type="entry name" value="NARL SUBFAMILY"/>
    <property type="match status" value="1"/>
</dbReference>
<feature type="domain" description="Response regulatory" evidence="6">
    <location>
        <begin position="8"/>
        <end position="125"/>
    </location>
</feature>
<dbReference type="CDD" id="cd17535">
    <property type="entry name" value="REC_NarL-like"/>
    <property type="match status" value="1"/>
</dbReference>
<keyword evidence="1 3" id="KW-0597">Phosphoprotein</keyword>
<dbReference type="Proteomes" id="UP000403266">
    <property type="component" value="Unassembled WGS sequence"/>
</dbReference>
<dbReference type="PROSITE" id="PS50110">
    <property type="entry name" value="RESPONSE_REGULATORY"/>
    <property type="match status" value="1"/>
</dbReference>
<comment type="caution">
    <text evidence="7">The sequence shown here is derived from an EMBL/GenBank/DDBJ whole genome shotgun (WGS) entry which is preliminary data.</text>
</comment>
<dbReference type="InterPro" id="IPR051015">
    <property type="entry name" value="EvgA-like"/>
</dbReference>
<dbReference type="Pfam" id="PF00196">
    <property type="entry name" value="GerE"/>
    <property type="match status" value="1"/>
</dbReference>
<dbReference type="InterPro" id="IPR016032">
    <property type="entry name" value="Sig_transdc_resp-reg_C-effctor"/>
</dbReference>
<feature type="modified residue" description="4-aspartylphosphate" evidence="3">
    <location>
        <position position="60"/>
    </location>
</feature>
<keyword evidence="8" id="KW-1185">Reference proteome</keyword>
<dbReference type="Gene3D" id="3.40.50.2300">
    <property type="match status" value="1"/>
</dbReference>
<accession>A0A5N7MCH9</accession>
<reference evidence="7 8" key="1">
    <citation type="journal article" date="2019" name="Syst. Appl. Microbiol.">
        <title>Microvirga tunisiensis sp. nov., a root nodule symbiotic bacterium isolated from Lupinus micranthus and L. luteus grown in Northern Tunisia.</title>
        <authorList>
            <person name="Msaddak A."/>
            <person name="Rejili M."/>
            <person name="Duran D."/>
            <person name="Mars M."/>
            <person name="Palacios J.M."/>
            <person name="Ruiz-Argueso T."/>
            <person name="Rey L."/>
            <person name="Imperial J."/>
        </authorList>
    </citation>
    <scope>NUCLEOTIDE SEQUENCE [LARGE SCALE GENOMIC DNA]</scope>
    <source>
        <strain evidence="7 8">Lmie10</strain>
    </source>
</reference>
<gene>
    <name evidence="7" type="ORF">FS320_00860</name>
</gene>
<dbReference type="EMBL" id="VOSK01000001">
    <property type="protein sequence ID" value="MPR23804.1"/>
    <property type="molecule type" value="Genomic_DNA"/>
</dbReference>
<dbReference type="GO" id="GO:0003677">
    <property type="term" value="F:DNA binding"/>
    <property type="evidence" value="ECO:0007669"/>
    <property type="project" value="UniProtKB-KW"/>
</dbReference>
<keyword evidence="2" id="KW-0238">DNA-binding</keyword>
<dbReference type="InterPro" id="IPR001789">
    <property type="entry name" value="Sig_transdc_resp-reg_receiver"/>
</dbReference>
<dbReference type="Pfam" id="PF00072">
    <property type="entry name" value="Response_reg"/>
    <property type="match status" value="1"/>
</dbReference>
<dbReference type="GO" id="GO:0000160">
    <property type="term" value="P:phosphorelay signal transduction system"/>
    <property type="evidence" value="ECO:0007669"/>
    <property type="project" value="InterPro"/>
</dbReference>
<dbReference type="PANTHER" id="PTHR45566">
    <property type="entry name" value="HTH-TYPE TRANSCRIPTIONAL REGULATOR YHJB-RELATED"/>
    <property type="match status" value="1"/>
</dbReference>
<dbReference type="CDD" id="cd06170">
    <property type="entry name" value="LuxR_C_like"/>
    <property type="match status" value="1"/>
</dbReference>
<evidence type="ECO:0000313" key="7">
    <source>
        <dbReference type="EMBL" id="MPR23804.1"/>
    </source>
</evidence>
<dbReference type="PROSITE" id="PS50043">
    <property type="entry name" value="HTH_LUXR_2"/>
    <property type="match status" value="1"/>
</dbReference>
<proteinExistence type="predicted"/>
<dbReference type="SUPFAM" id="SSF46894">
    <property type="entry name" value="C-terminal effector domain of the bipartite response regulators"/>
    <property type="match status" value="1"/>
</dbReference>
<evidence type="ECO:0000313" key="8">
    <source>
        <dbReference type="Proteomes" id="UP000403266"/>
    </source>
</evidence>
<protein>
    <submittedName>
        <fullName evidence="7">Response regulator transcription factor</fullName>
    </submittedName>
</protein>
<dbReference type="InterPro" id="IPR000792">
    <property type="entry name" value="Tscrpt_reg_LuxR_C"/>
</dbReference>
<organism evidence="7 8">
    <name type="scientific">Microvirga tunisiensis</name>
    <dbReference type="NCBI Taxonomy" id="2108360"/>
    <lineage>
        <taxon>Bacteria</taxon>
        <taxon>Pseudomonadati</taxon>
        <taxon>Pseudomonadota</taxon>
        <taxon>Alphaproteobacteria</taxon>
        <taxon>Hyphomicrobiales</taxon>
        <taxon>Methylobacteriaceae</taxon>
        <taxon>Microvirga</taxon>
    </lineage>
</organism>
<evidence type="ECO:0000256" key="4">
    <source>
        <dbReference type="SAM" id="MobiDB-lite"/>
    </source>
</evidence>
<feature type="compositionally biased region" description="Polar residues" evidence="4">
    <location>
        <begin position="143"/>
        <end position="158"/>
    </location>
</feature>
<dbReference type="AlphaFoldDB" id="A0A5N7MCH9"/>
<evidence type="ECO:0000259" key="6">
    <source>
        <dbReference type="PROSITE" id="PS50110"/>
    </source>
</evidence>
<evidence type="ECO:0000256" key="2">
    <source>
        <dbReference type="ARBA" id="ARBA00023125"/>
    </source>
</evidence>
<dbReference type="SMART" id="SM00421">
    <property type="entry name" value="HTH_LUXR"/>
    <property type="match status" value="1"/>
</dbReference>
<feature type="region of interest" description="Disordered" evidence="4">
    <location>
        <begin position="139"/>
        <end position="158"/>
    </location>
</feature>
<evidence type="ECO:0000256" key="3">
    <source>
        <dbReference type="PROSITE-ProRule" id="PRU00169"/>
    </source>
</evidence>
<dbReference type="RefSeq" id="WP_152708702.1">
    <property type="nucleotide sequence ID" value="NZ_VOSJ01000001.1"/>
</dbReference>
<dbReference type="InterPro" id="IPR011006">
    <property type="entry name" value="CheY-like_superfamily"/>
</dbReference>
<dbReference type="PRINTS" id="PR00038">
    <property type="entry name" value="HTHLUXR"/>
</dbReference>
<evidence type="ECO:0000259" key="5">
    <source>
        <dbReference type="PROSITE" id="PS50043"/>
    </source>
</evidence>
<evidence type="ECO:0000256" key="1">
    <source>
        <dbReference type="ARBA" id="ARBA00022553"/>
    </source>
</evidence>
<dbReference type="GO" id="GO:0006355">
    <property type="term" value="P:regulation of DNA-templated transcription"/>
    <property type="evidence" value="ECO:0007669"/>
    <property type="project" value="InterPro"/>
</dbReference>
<feature type="domain" description="HTH luxR-type" evidence="5">
    <location>
        <begin position="153"/>
        <end position="218"/>
    </location>
</feature>
<dbReference type="OrthoDB" id="9805444at2"/>
<name>A0A5N7MCH9_9HYPH</name>
<dbReference type="SMART" id="SM00448">
    <property type="entry name" value="REC"/>
    <property type="match status" value="1"/>
</dbReference>
<dbReference type="SUPFAM" id="SSF52172">
    <property type="entry name" value="CheY-like"/>
    <property type="match status" value="1"/>
</dbReference>
<sequence>MPAKKNKIAIVADDHQVMCEALAAILTNRLGFADAITVGSFDEAVEQLEATPRVQLALFDLQMPGVKNAATIGALTKAFPNTKIAIVSGSSHPTDIEMALQAGIHGYIPKGLSSSDIAGAVTSILDGSIFVPPGMDELKSSEVGDSSQPKFRPTQGQPQFTRRQLEVLDLLVKGMTNKEISRELQMGFGTVKVHVAAILQGLNVTNRASARKVGSQFLQANMDSGQPNSAA</sequence>